<organism evidence="2 3">
    <name type="scientific">Rhodovibrio sodomensis</name>
    <dbReference type="NCBI Taxonomy" id="1088"/>
    <lineage>
        <taxon>Bacteria</taxon>
        <taxon>Pseudomonadati</taxon>
        <taxon>Pseudomonadota</taxon>
        <taxon>Alphaproteobacteria</taxon>
        <taxon>Rhodospirillales</taxon>
        <taxon>Rhodovibrionaceae</taxon>
        <taxon>Rhodovibrio</taxon>
    </lineage>
</organism>
<accession>A0ABS1D8C3</accession>
<protein>
    <submittedName>
        <fullName evidence="2">Uncharacterized protein</fullName>
    </submittedName>
</protein>
<evidence type="ECO:0000256" key="1">
    <source>
        <dbReference type="SAM" id="MobiDB-lite"/>
    </source>
</evidence>
<keyword evidence="3" id="KW-1185">Reference proteome</keyword>
<gene>
    <name evidence="2" type="ORF">CKO28_01185</name>
</gene>
<evidence type="ECO:0000313" key="2">
    <source>
        <dbReference type="EMBL" id="MBK1666657.1"/>
    </source>
</evidence>
<comment type="caution">
    <text evidence="2">The sequence shown here is derived from an EMBL/GenBank/DDBJ whole genome shotgun (WGS) entry which is preliminary data.</text>
</comment>
<name>A0ABS1D8C3_9PROT</name>
<feature type="region of interest" description="Disordered" evidence="1">
    <location>
        <begin position="93"/>
        <end position="130"/>
    </location>
</feature>
<dbReference type="EMBL" id="NRRL01000001">
    <property type="protein sequence ID" value="MBK1666657.1"/>
    <property type="molecule type" value="Genomic_DNA"/>
</dbReference>
<evidence type="ECO:0000313" key="3">
    <source>
        <dbReference type="Proteomes" id="UP001296873"/>
    </source>
</evidence>
<proteinExistence type="predicted"/>
<dbReference type="Proteomes" id="UP001296873">
    <property type="component" value="Unassembled WGS sequence"/>
</dbReference>
<sequence length="130" mass="15134">MKRRRPVVRSKDDTPLDRYRIARPLSRPLSVDPEMTHHARISYHLSQLISLRRMGAFWAILAISQRCARGDSPHRMGNRKAWAYERTNGPGRYSSIAGRYKRPRQRGNHAWAPSIEHGRFATPRLSRPHS</sequence>
<reference evidence="2 3" key="1">
    <citation type="journal article" date="2020" name="Microorganisms">
        <title>Osmotic Adaptation and Compatible Solute Biosynthesis of Phototrophic Bacteria as Revealed from Genome Analyses.</title>
        <authorList>
            <person name="Imhoff J.F."/>
            <person name="Rahn T."/>
            <person name="Kunzel S."/>
            <person name="Keller A."/>
            <person name="Neulinger S.C."/>
        </authorList>
    </citation>
    <scope>NUCLEOTIDE SEQUENCE [LARGE SCALE GENOMIC DNA]</scope>
    <source>
        <strain evidence="2 3">DSM 9895</strain>
    </source>
</reference>
<dbReference type="RefSeq" id="WP_200338710.1">
    <property type="nucleotide sequence ID" value="NZ_NRRL01000001.1"/>
</dbReference>